<evidence type="ECO:0000256" key="9">
    <source>
        <dbReference type="ARBA" id="ARBA00022741"/>
    </source>
</evidence>
<keyword evidence="5 13" id="KW-0963">Cytoplasm</keyword>
<evidence type="ECO:0000256" key="6">
    <source>
        <dbReference type="ARBA" id="ARBA00022679"/>
    </source>
</evidence>
<feature type="binding site" evidence="14">
    <location>
        <position position="141"/>
    </location>
    <ligand>
        <name>L-threonine</name>
        <dbReference type="ChEBI" id="CHEBI:57926"/>
    </ligand>
</feature>
<dbReference type="InterPro" id="IPR038385">
    <property type="entry name" value="Sua5/YwlC_C"/>
</dbReference>
<evidence type="ECO:0000256" key="14">
    <source>
        <dbReference type="PIRSR" id="PIRSR004930-1"/>
    </source>
</evidence>
<comment type="similarity">
    <text evidence="2 13">Belongs to the SUA5 family.</text>
</comment>
<dbReference type="RefSeq" id="WP_095556552.1">
    <property type="nucleotide sequence ID" value="NZ_NSJD01000004.1"/>
</dbReference>
<dbReference type="GO" id="GO:0005737">
    <property type="term" value="C:cytoplasm"/>
    <property type="evidence" value="ECO:0007669"/>
    <property type="project" value="UniProtKB-SubCell"/>
</dbReference>
<comment type="subcellular location">
    <subcellularLocation>
        <location evidence="1 13">Cytoplasm</location>
    </subcellularLocation>
</comment>
<feature type="binding site" evidence="14">
    <location>
        <position position="111"/>
    </location>
    <ligand>
        <name>ATP</name>
        <dbReference type="ChEBI" id="CHEBI:30616"/>
    </ligand>
</feature>
<dbReference type="Gene3D" id="3.40.50.11030">
    <property type="entry name" value="Threonylcarbamoyl-AMP synthase, C-terminal domain"/>
    <property type="match status" value="1"/>
</dbReference>
<accession>A0A2A2ASI5</accession>
<name>A0A2A2ASI5_9BURK</name>
<sequence>MILPPSESAIAQAIAALQQGQLLGLPTETVYGLAADACQDQAVQQIFLRKGRPAQHPLIVHVADAAAAEHFAAAIPDFARALMAAFWPGPLTLILPRRPGVAERAAGGHATIGLRCPAHPVARQVLQQGLRAEPPIRGLAAPSANRFGRVSPTQAGHVIEELAGGAQGDLLVLDGGACEIGIESSIVDCSRGQPVLLRPGHVQAQDIARVTGLPVARSGAARDAQEVGDAPQAPGTLSAHYAPNATVRLMDASAIQTALGILGAQGKHIAVYARTPMHSPSRDIVLRRMPATPQAAAQELFQVLRSLDAQGVKLIWIETVPDEPAWDGVRDRIERAAASASG</sequence>
<dbReference type="GO" id="GO:0061710">
    <property type="term" value="F:L-threonylcarbamoyladenylate synthase"/>
    <property type="evidence" value="ECO:0007669"/>
    <property type="project" value="UniProtKB-EC"/>
</dbReference>
<comment type="function">
    <text evidence="13">Required for the formation of a threonylcarbamoyl group on adenosine at position 37 (t(6)A37) in tRNAs that read codons beginning with adenine.</text>
</comment>
<dbReference type="GO" id="GO:0005524">
    <property type="term" value="F:ATP binding"/>
    <property type="evidence" value="ECO:0007669"/>
    <property type="project" value="UniProtKB-UniRule"/>
</dbReference>
<feature type="binding site" evidence="14">
    <location>
        <position position="241"/>
    </location>
    <ligand>
        <name>ATP</name>
        <dbReference type="ChEBI" id="CHEBI:30616"/>
    </ligand>
</feature>
<dbReference type="PANTHER" id="PTHR17490">
    <property type="entry name" value="SUA5"/>
    <property type="match status" value="1"/>
</dbReference>
<feature type="binding site" evidence="14">
    <location>
        <position position="115"/>
    </location>
    <ligand>
        <name>L-threonine</name>
        <dbReference type="ChEBI" id="CHEBI:57926"/>
    </ligand>
</feature>
<keyword evidence="6 13" id="KW-0808">Transferase</keyword>
<evidence type="ECO:0000256" key="13">
    <source>
        <dbReference type="PIRNR" id="PIRNR004930"/>
    </source>
</evidence>
<feature type="binding site" evidence="14">
    <location>
        <position position="184"/>
    </location>
    <ligand>
        <name>L-threonine</name>
        <dbReference type="ChEBI" id="CHEBI:57926"/>
    </ligand>
</feature>
<dbReference type="InterPro" id="IPR010923">
    <property type="entry name" value="T(6)A37_SUA5"/>
</dbReference>
<dbReference type="InterPro" id="IPR006070">
    <property type="entry name" value="Sua5-like_dom"/>
</dbReference>
<keyword evidence="10 13" id="KW-0067">ATP-binding</keyword>
<dbReference type="PIRSF" id="PIRSF004930">
    <property type="entry name" value="Tln_factor_SUA5"/>
    <property type="match status" value="1"/>
</dbReference>
<feature type="binding site" evidence="14">
    <location>
        <position position="61"/>
    </location>
    <ligand>
        <name>L-threonine</name>
        <dbReference type="ChEBI" id="CHEBI:57926"/>
    </ligand>
</feature>
<organism evidence="16 17">
    <name type="scientific">Vandammella animalimorsus</name>
    <dbReference type="NCBI Taxonomy" id="2029117"/>
    <lineage>
        <taxon>Bacteria</taxon>
        <taxon>Pseudomonadati</taxon>
        <taxon>Pseudomonadota</taxon>
        <taxon>Betaproteobacteria</taxon>
        <taxon>Burkholderiales</taxon>
        <taxon>Comamonadaceae</taxon>
        <taxon>Vandammella</taxon>
    </lineage>
</organism>
<comment type="catalytic activity">
    <reaction evidence="12 13">
        <text>L-threonine + hydrogencarbonate + ATP = L-threonylcarbamoyladenylate + diphosphate + H2O</text>
        <dbReference type="Rhea" id="RHEA:36407"/>
        <dbReference type="ChEBI" id="CHEBI:15377"/>
        <dbReference type="ChEBI" id="CHEBI:17544"/>
        <dbReference type="ChEBI" id="CHEBI:30616"/>
        <dbReference type="ChEBI" id="CHEBI:33019"/>
        <dbReference type="ChEBI" id="CHEBI:57926"/>
        <dbReference type="ChEBI" id="CHEBI:73682"/>
        <dbReference type="EC" id="2.7.7.87"/>
    </reaction>
</comment>
<dbReference type="InterPro" id="IPR017945">
    <property type="entry name" value="DHBP_synth_RibB-like_a/b_dom"/>
</dbReference>
<evidence type="ECO:0000256" key="7">
    <source>
        <dbReference type="ARBA" id="ARBA00022694"/>
    </source>
</evidence>
<comment type="caution">
    <text evidence="16">The sequence shown here is derived from an EMBL/GenBank/DDBJ whole genome shotgun (WGS) entry which is preliminary data.</text>
</comment>
<dbReference type="PROSITE" id="PS51163">
    <property type="entry name" value="YRDC"/>
    <property type="match status" value="1"/>
</dbReference>
<proteinExistence type="inferred from homology"/>
<dbReference type="SUPFAM" id="SSF55821">
    <property type="entry name" value="YrdC/RibB"/>
    <property type="match status" value="1"/>
</dbReference>
<dbReference type="InterPro" id="IPR050156">
    <property type="entry name" value="TC-AMP_synthase_SUA5"/>
</dbReference>
<evidence type="ECO:0000313" key="16">
    <source>
        <dbReference type="EMBL" id="PAT40652.1"/>
    </source>
</evidence>
<dbReference type="Proteomes" id="UP000218644">
    <property type="component" value="Unassembled WGS sequence"/>
</dbReference>
<evidence type="ECO:0000313" key="17">
    <source>
        <dbReference type="Proteomes" id="UP000218644"/>
    </source>
</evidence>
<dbReference type="InterPro" id="IPR005145">
    <property type="entry name" value="Sua5_C"/>
</dbReference>
<evidence type="ECO:0000256" key="12">
    <source>
        <dbReference type="ARBA" id="ARBA00048366"/>
    </source>
</evidence>
<dbReference type="NCBIfam" id="TIGR00057">
    <property type="entry name" value="L-threonylcarbamoyladenylate synthase"/>
    <property type="match status" value="1"/>
</dbReference>
<feature type="binding site" evidence="14">
    <location>
        <position position="198"/>
    </location>
    <ligand>
        <name>ATP</name>
        <dbReference type="ChEBI" id="CHEBI:30616"/>
    </ligand>
</feature>
<dbReference type="GO" id="GO:0003725">
    <property type="term" value="F:double-stranded RNA binding"/>
    <property type="evidence" value="ECO:0007669"/>
    <property type="project" value="UniProtKB-UniRule"/>
</dbReference>
<evidence type="ECO:0000256" key="8">
    <source>
        <dbReference type="ARBA" id="ARBA00022695"/>
    </source>
</evidence>
<feature type="domain" description="YrdC-like" evidence="15">
    <location>
        <begin position="7"/>
        <end position="202"/>
    </location>
</feature>
<keyword evidence="7 13" id="KW-0819">tRNA processing</keyword>
<keyword evidence="8 13" id="KW-0548">Nucleotidyltransferase</keyword>
<feature type="binding site" evidence="14">
    <location>
        <position position="151"/>
    </location>
    <ligand>
        <name>ATP</name>
        <dbReference type="ChEBI" id="CHEBI:30616"/>
    </ligand>
</feature>
<evidence type="ECO:0000256" key="10">
    <source>
        <dbReference type="ARBA" id="ARBA00022840"/>
    </source>
</evidence>
<dbReference type="AlphaFoldDB" id="A0A2A2ASI5"/>
<feature type="binding site" evidence="14">
    <location>
        <position position="143"/>
    </location>
    <ligand>
        <name>ATP</name>
        <dbReference type="ChEBI" id="CHEBI:30616"/>
    </ligand>
</feature>
<evidence type="ECO:0000256" key="2">
    <source>
        <dbReference type="ARBA" id="ARBA00007663"/>
    </source>
</evidence>
<evidence type="ECO:0000256" key="11">
    <source>
        <dbReference type="ARBA" id="ARBA00029774"/>
    </source>
</evidence>
<evidence type="ECO:0000256" key="1">
    <source>
        <dbReference type="ARBA" id="ARBA00004496"/>
    </source>
</evidence>
<evidence type="ECO:0000256" key="3">
    <source>
        <dbReference type="ARBA" id="ARBA00012584"/>
    </source>
</evidence>
<evidence type="ECO:0000259" key="15">
    <source>
        <dbReference type="PROSITE" id="PS51163"/>
    </source>
</evidence>
<keyword evidence="9 13" id="KW-0547">Nucleotide-binding</keyword>
<dbReference type="GO" id="GO:0006450">
    <property type="term" value="P:regulation of translational fidelity"/>
    <property type="evidence" value="ECO:0007669"/>
    <property type="project" value="TreeGrafter"/>
</dbReference>
<reference evidence="16 17" key="1">
    <citation type="submission" date="2017-08" db="EMBL/GenBank/DDBJ databases">
        <title>WGS of Clinical strains of the CDC Group NO-1 linked to zoonotic infections in humans.</title>
        <authorList>
            <person name="Bernier A.-M."/>
            <person name="Bernard K."/>
        </authorList>
    </citation>
    <scope>NUCLEOTIDE SEQUENCE [LARGE SCALE GENOMIC DNA]</scope>
    <source>
        <strain evidence="16 17">NML79-0751</strain>
    </source>
</reference>
<feature type="binding site" evidence="14">
    <location>
        <position position="52"/>
    </location>
    <ligand>
        <name>ATP</name>
        <dbReference type="ChEBI" id="CHEBI:30616"/>
    </ligand>
</feature>
<evidence type="ECO:0000256" key="4">
    <source>
        <dbReference type="ARBA" id="ARBA00015492"/>
    </source>
</evidence>
<dbReference type="EMBL" id="NSJD01000004">
    <property type="protein sequence ID" value="PAT40652.1"/>
    <property type="molecule type" value="Genomic_DNA"/>
</dbReference>
<dbReference type="Pfam" id="PF03481">
    <property type="entry name" value="Sua5_C"/>
    <property type="match status" value="1"/>
</dbReference>
<protein>
    <recommendedName>
        <fullName evidence="4 13">Threonylcarbamoyl-AMP synthase</fullName>
        <shortName evidence="13">TC-AMP synthase</shortName>
        <ecNumber evidence="3 13">2.7.7.87</ecNumber>
    </recommendedName>
    <alternativeName>
        <fullName evidence="11 13">L-threonylcarbamoyladenylate synthase</fullName>
    </alternativeName>
</protein>
<dbReference type="PANTHER" id="PTHR17490:SF16">
    <property type="entry name" value="THREONYLCARBAMOYL-AMP SYNTHASE"/>
    <property type="match status" value="1"/>
</dbReference>
<gene>
    <name evidence="16" type="ORF">CK623_04575</name>
</gene>
<dbReference type="Gene3D" id="3.90.870.10">
    <property type="entry name" value="DHBP synthase"/>
    <property type="match status" value="1"/>
</dbReference>
<evidence type="ECO:0000256" key="5">
    <source>
        <dbReference type="ARBA" id="ARBA00022490"/>
    </source>
</evidence>
<dbReference type="GO" id="GO:0000049">
    <property type="term" value="F:tRNA binding"/>
    <property type="evidence" value="ECO:0007669"/>
    <property type="project" value="TreeGrafter"/>
</dbReference>
<dbReference type="GO" id="GO:0008033">
    <property type="term" value="P:tRNA processing"/>
    <property type="evidence" value="ECO:0007669"/>
    <property type="project" value="UniProtKB-KW"/>
</dbReference>
<dbReference type="EC" id="2.7.7.87" evidence="3 13"/>
<dbReference type="Pfam" id="PF01300">
    <property type="entry name" value="Sua5_yciO_yrdC"/>
    <property type="match status" value="1"/>
</dbReference>
<feature type="binding site" evidence="14">
    <location>
        <position position="29"/>
    </location>
    <ligand>
        <name>L-threonine</name>
        <dbReference type="ChEBI" id="CHEBI:57926"/>
    </ligand>
</feature>